<dbReference type="PANTHER" id="PTHR35546">
    <property type="entry name" value="F-BOX PROTEIN INTERACTION DOMAIN PROTEIN-RELATED"/>
    <property type="match status" value="1"/>
</dbReference>
<dbReference type="AlphaFoldDB" id="A0AAD4SV99"/>
<dbReference type="EMBL" id="JAJJMB010008429">
    <property type="protein sequence ID" value="KAI3923669.1"/>
    <property type="molecule type" value="Genomic_DNA"/>
</dbReference>
<dbReference type="PROSITE" id="PS50181">
    <property type="entry name" value="FBOX"/>
    <property type="match status" value="1"/>
</dbReference>
<organism evidence="2 3">
    <name type="scientific">Papaver atlanticum</name>
    <dbReference type="NCBI Taxonomy" id="357466"/>
    <lineage>
        <taxon>Eukaryota</taxon>
        <taxon>Viridiplantae</taxon>
        <taxon>Streptophyta</taxon>
        <taxon>Embryophyta</taxon>
        <taxon>Tracheophyta</taxon>
        <taxon>Spermatophyta</taxon>
        <taxon>Magnoliopsida</taxon>
        <taxon>Ranunculales</taxon>
        <taxon>Papaveraceae</taxon>
        <taxon>Papaveroideae</taxon>
        <taxon>Papaver</taxon>
    </lineage>
</organism>
<dbReference type="InterPro" id="IPR036047">
    <property type="entry name" value="F-box-like_dom_sf"/>
</dbReference>
<feature type="domain" description="F-box" evidence="1">
    <location>
        <begin position="20"/>
        <end position="67"/>
    </location>
</feature>
<name>A0AAD4SV99_9MAGN</name>
<dbReference type="PANTHER" id="PTHR35546:SF16">
    <property type="entry name" value="F-BOX ASSOCIATED UBIQUITINATION EFFECTOR FAMILY PROTEIN-RELATED"/>
    <property type="match status" value="1"/>
</dbReference>
<dbReference type="SUPFAM" id="SSF81383">
    <property type="entry name" value="F-box domain"/>
    <property type="match status" value="1"/>
</dbReference>
<comment type="caution">
    <text evidence="2">The sequence shown here is derived from an EMBL/GenBank/DDBJ whole genome shotgun (WGS) entry which is preliminary data.</text>
</comment>
<gene>
    <name evidence="2" type="ORF">MKW98_011299</name>
</gene>
<dbReference type="Gene3D" id="1.20.1280.50">
    <property type="match status" value="1"/>
</dbReference>
<reference evidence="2" key="1">
    <citation type="submission" date="2022-04" db="EMBL/GenBank/DDBJ databases">
        <title>A functionally conserved STORR gene fusion in Papaver species that diverged 16.8 million years ago.</title>
        <authorList>
            <person name="Catania T."/>
        </authorList>
    </citation>
    <scope>NUCLEOTIDE SEQUENCE</scope>
    <source>
        <strain evidence="2">S-188037</strain>
    </source>
</reference>
<proteinExistence type="predicted"/>
<evidence type="ECO:0000313" key="3">
    <source>
        <dbReference type="Proteomes" id="UP001202328"/>
    </source>
</evidence>
<sequence>MELKQSVGDKDEDEECQVVVQEIEKLPSDAIDEILIRVNLGNLLRQCQWVCKDWHKLIVCDKKFNKSILRELPHRYIHIGCSSQYGSLICCIDKATDVRRIPVYYVCKPATREWRKIPIPKTRLTTNKIGIVVTQSYPILHYKILRISVAEAERYGRMHCEVFDSSNWTWKRQKCIKLHWLTSYNQVFVYHVDQDKWAIIKITEEHSSFAVDCNGELGILYSTKKSMEIWTLENYSTTDPIWKRKYYNDVPMMHQNGRGGYPVHMWSGDTVTFLSVRELMWFNCNTNTFTATKFPWNGCMADQPYAFHPYFSYF</sequence>
<dbReference type="InterPro" id="IPR001810">
    <property type="entry name" value="F-box_dom"/>
</dbReference>
<evidence type="ECO:0000313" key="2">
    <source>
        <dbReference type="EMBL" id="KAI3923669.1"/>
    </source>
</evidence>
<accession>A0AAD4SV99</accession>
<dbReference type="Proteomes" id="UP001202328">
    <property type="component" value="Unassembled WGS sequence"/>
</dbReference>
<evidence type="ECO:0000259" key="1">
    <source>
        <dbReference type="PROSITE" id="PS50181"/>
    </source>
</evidence>
<protein>
    <recommendedName>
        <fullName evidence="1">F-box domain-containing protein</fullName>
    </recommendedName>
</protein>
<keyword evidence="3" id="KW-1185">Reference proteome</keyword>
<dbReference type="InterPro" id="IPR055290">
    <property type="entry name" value="At3g26010-like"/>
</dbReference>